<sequence length="600" mass="67011">MFFNENVAGIFYPDLLQVVHREISTNNVYGDHFTISTPNIPTHTEDGIPIRKLYVTNLPPKTTRTELFGVFAQYGYIRSCWLRMGEKGPNKTPSATYGFVTFSNPSDAYRALQAPGHEKMLYGRVLRISPADSWHQPVEDSTGRVIWSNYTNKRAEALTDDGIRTYKTSWWQHDSVVMTTAVLRRLLQRLGSLTRLHVDHHWSALNDRTAHTIGKFCPMLEELKVTDSNLVHLVKNDSCIEYLTVANNSNLTGLFLTGVTPPQLNTLAFYNCFSLQGTVLSAAADTLTNLKVLKLDACPLSLWKIIPNILKKLPKLEELSLSGYTSIEGIFVPPTCDSLCEALSSANKLKTVNFSKNIYITNAVIKQLAKSCPKLESLNVAACNTRKSFAQSGYITGINDEAVAAVCRACANLRHLDVSYLAALTEAGVAAAAQCQLLITLRVRGNRTLTAQPFITCLQACHFLEELDVCGCDNISEALVEEALNEIQVHPRHLLLRIGGTLATQIYQTHKICREVEVASGDRLRLNVDDLCSTPLRPDFVDDIFDDGSDYSLDFDDLHGSDDGLYDDDEEYDLEEYEHALPEDFMPQLEIDILHGYFSL</sequence>
<reference evidence="4 5" key="1">
    <citation type="journal article" date="2019" name="Commun. Biol.">
        <title>The bagworm genome reveals a unique fibroin gene that provides high tensile strength.</title>
        <authorList>
            <person name="Kono N."/>
            <person name="Nakamura H."/>
            <person name="Ohtoshi R."/>
            <person name="Tomita M."/>
            <person name="Numata K."/>
            <person name="Arakawa K."/>
        </authorList>
    </citation>
    <scope>NUCLEOTIDE SEQUENCE [LARGE SCALE GENOMIC DNA]</scope>
</reference>
<accession>A0A4C1T2E0</accession>
<dbReference type="OrthoDB" id="549243at2759"/>
<dbReference type="InterPro" id="IPR006553">
    <property type="entry name" value="Leu-rich_rpt_Cys-con_subtyp"/>
</dbReference>
<feature type="domain" description="RRM" evidence="3">
    <location>
        <begin position="51"/>
        <end position="133"/>
    </location>
</feature>
<dbReference type="Pfam" id="PF00076">
    <property type="entry name" value="RRM_1"/>
    <property type="match status" value="1"/>
</dbReference>
<dbReference type="SUPFAM" id="SSF54928">
    <property type="entry name" value="RNA-binding domain, RBD"/>
    <property type="match status" value="1"/>
</dbReference>
<dbReference type="SMART" id="SM00367">
    <property type="entry name" value="LRR_CC"/>
    <property type="match status" value="5"/>
</dbReference>
<organism evidence="4 5">
    <name type="scientific">Eumeta variegata</name>
    <name type="common">Bagworm moth</name>
    <name type="synonym">Eumeta japonica</name>
    <dbReference type="NCBI Taxonomy" id="151549"/>
    <lineage>
        <taxon>Eukaryota</taxon>
        <taxon>Metazoa</taxon>
        <taxon>Ecdysozoa</taxon>
        <taxon>Arthropoda</taxon>
        <taxon>Hexapoda</taxon>
        <taxon>Insecta</taxon>
        <taxon>Pterygota</taxon>
        <taxon>Neoptera</taxon>
        <taxon>Endopterygota</taxon>
        <taxon>Lepidoptera</taxon>
        <taxon>Glossata</taxon>
        <taxon>Ditrysia</taxon>
        <taxon>Tineoidea</taxon>
        <taxon>Psychidae</taxon>
        <taxon>Oiketicinae</taxon>
        <taxon>Eumeta</taxon>
    </lineage>
</organism>
<evidence type="ECO:0000313" key="5">
    <source>
        <dbReference type="Proteomes" id="UP000299102"/>
    </source>
</evidence>
<dbReference type="GO" id="GO:0003723">
    <property type="term" value="F:RNA binding"/>
    <property type="evidence" value="ECO:0007669"/>
    <property type="project" value="UniProtKB-UniRule"/>
</dbReference>
<gene>
    <name evidence="4" type="ORF">EVAR_2817_1</name>
</gene>
<evidence type="ECO:0000256" key="2">
    <source>
        <dbReference type="PROSITE-ProRule" id="PRU00176"/>
    </source>
</evidence>
<dbReference type="Gene3D" id="3.30.70.330">
    <property type="match status" value="1"/>
</dbReference>
<dbReference type="GO" id="GO:0031146">
    <property type="term" value="P:SCF-dependent proteasomal ubiquitin-dependent protein catabolic process"/>
    <property type="evidence" value="ECO:0007669"/>
    <property type="project" value="TreeGrafter"/>
</dbReference>
<name>A0A4C1T2E0_EUMVA</name>
<keyword evidence="5" id="KW-1185">Reference proteome</keyword>
<evidence type="ECO:0000256" key="1">
    <source>
        <dbReference type="ARBA" id="ARBA00022884"/>
    </source>
</evidence>
<evidence type="ECO:0000313" key="4">
    <source>
        <dbReference type="EMBL" id="GBP07710.1"/>
    </source>
</evidence>
<dbReference type="GO" id="GO:0019005">
    <property type="term" value="C:SCF ubiquitin ligase complex"/>
    <property type="evidence" value="ECO:0007669"/>
    <property type="project" value="TreeGrafter"/>
</dbReference>
<dbReference type="PANTHER" id="PTHR13318">
    <property type="entry name" value="PARTNER OF PAIRED, ISOFORM B-RELATED"/>
    <property type="match status" value="1"/>
</dbReference>
<dbReference type="EMBL" id="BGZK01000027">
    <property type="protein sequence ID" value="GBP07710.1"/>
    <property type="molecule type" value="Genomic_DNA"/>
</dbReference>
<dbReference type="InterPro" id="IPR035979">
    <property type="entry name" value="RBD_domain_sf"/>
</dbReference>
<keyword evidence="1 2" id="KW-0694">RNA-binding</keyword>
<proteinExistence type="predicted"/>
<dbReference type="InterPro" id="IPR032675">
    <property type="entry name" value="LRR_dom_sf"/>
</dbReference>
<comment type="caution">
    <text evidence="4">The sequence shown here is derived from an EMBL/GenBank/DDBJ whole genome shotgun (WGS) entry which is preliminary data.</text>
</comment>
<dbReference type="InterPro" id="IPR000504">
    <property type="entry name" value="RRM_dom"/>
</dbReference>
<dbReference type="AlphaFoldDB" id="A0A4C1T2E0"/>
<dbReference type="CDD" id="cd00590">
    <property type="entry name" value="RRM_SF"/>
    <property type="match status" value="1"/>
</dbReference>
<dbReference type="InterPro" id="IPR012677">
    <property type="entry name" value="Nucleotide-bd_a/b_plait_sf"/>
</dbReference>
<dbReference type="PROSITE" id="PS50102">
    <property type="entry name" value="RRM"/>
    <property type="match status" value="1"/>
</dbReference>
<dbReference type="SUPFAM" id="SSF52047">
    <property type="entry name" value="RNI-like"/>
    <property type="match status" value="1"/>
</dbReference>
<dbReference type="Proteomes" id="UP000299102">
    <property type="component" value="Unassembled WGS sequence"/>
</dbReference>
<dbReference type="Gene3D" id="3.80.10.10">
    <property type="entry name" value="Ribonuclease Inhibitor"/>
    <property type="match status" value="2"/>
</dbReference>
<dbReference type="STRING" id="151549.A0A4C1T2E0"/>
<evidence type="ECO:0000259" key="3">
    <source>
        <dbReference type="PROSITE" id="PS50102"/>
    </source>
</evidence>
<dbReference type="SMART" id="SM00360">
    <property type="entry name" value="RRM"/>
    <property type="match status" value="1"/>
</dbReference>
<protein>
    <recommendedName>
        <fullName evidence="3">RRM domain-containing protein</fullName>
    </recommendedName>
</protein>